<gene>
    <name evidence="9" type="ORF">METZ01_LOCUS39688</name>
</gene>
<evidence type="ECO:0000259" key="7">
    <source>
        <dbReference type="Pfam" id="PF02875"/>
    </source>
</evidence>
<dbReference type="SUPFAM" id="SSF53244">
    <property type="entry name" value="MurD-like peptide ligases, peptide-binding domain"/>
    <property type="match status" value="1"/>
</dbReference>
<dbReference type="GO" id="GO:0046872">
    <property type="term" value="F:metal ion binding"/>
    <property type="evidence" value="ECO:0007669"/>
    <property type="project" value="UniProtKB-KW"/>
</dbReference>
<keyword evidence="2" id="KW-0436">Ligase</keyword>
<dbReference type="GO" id="GO:0004326">
    <property type="term" value="F:tetrahydrofolylpolyglutamate synthase activity"/>
    <property type="evidence" value="ECO:0007669"/>
    <property type="project" value="InterPro"/>
</dbReference>
<evidence type="ECO:0000256" key="5">
    <source>
        <dbReference type="ARBA" id="ARBA00022840"/>
    </source>
</evidence>
<dbReference type="InterPro" id="IPR036565">
    <property type="entry name" value="Mur-like_cat_sf"/>
</dbReference>
<dbReference type="PANTHER" id="PTHR11136">
    <property type="entry name" value="FOLYLPOLYGLUTAMATE SYNTHASE-RELATED"/>
    <property type="match status" value="1"/>
</dbReference>
<comment type="similarity">
    <text evidence="1">Belongs to the folylpolyglutamate synthase family.</text>
</comment>
<keyword evidence="4" id="KW-0547">Nucleotide-binding</keyword>
<keyword evidence="6" id="KW-0460">Magnesium</keyword>
<evidence type="ECO:0000259" key="8">
    <source>
        <dbReference type="Pfam" id="PF08245"/>
    </source>
</evidence>
<evidence type="ECO:0008006" key="10">
    <source>
        <dbReference type="Google" id="ProtNLM"/>
    </source>
</evidence>
<evidence type="ECO:0000313" key="9">
    <source>
        <dbReference type="EMBL" id="SUZ86834.1"/>
    </source>
</evidence>
<name>A0A381R6J4_9ZZZZ</name>
<feature type="domain" description="Mur ligase central" evidence="8">
    <location>
        <begin position="60"/>
        <end position="280"/>
    </location>
</feature>
<dbReference type="Gene3D" id="3.40.1190.10">
    <property type="entry name" value="Mur-like, catalytic domain"/>
    <property type="match status" value="1"/>
</dbReference>
<feature type="domain" description="Mur ligase C-terminal" evidence="7">
    <location>
        <begin position="304"/>
        <end position="425"/>
    </location>
</feature>
<keyword evidence="3" id="KW-0479">Metal-binding</keyword>
<dbReference type="NCBIfam" id="TIGR01499">
    <property type="entry name" value="folC"/>
    <property type="match status" value="1"/>
</dbReference>
<dbReference type="PANTHER" id="PTHR11136:SF0">
    <property type="entry name" value="DIHYDROFOLATE SYNTHETASE-RELATED"/>
    <property type="match status" value="1"/>
</dbReference>
<dbReference type="GO" id="GO:0005524">
    <property type="term" value="F:ATP binding"/>
    <property type="evidence" value="ECO:0007669"/>
    <property type="project" value="UniProtKB-KW"/>
</dbReference>
<protein>
    <recommendedName>
        <fullName evidence="10">Mur ligase central domain-containing protein</fullName>
    </recommendedName>
</protein>
<dbReference type="Gene3D" id="3.90.190.20">
    <property type="entry name" value="Mur ligase, C-terminal domain"/>
    <property type="match status" value="1"/>
</dbReference>
<dbReference type="Pfam" id="PF02875">
    <property type="entry name" value="Mur_ligase_C"/>
    <property type="match status" value="1"/>
</dbReference>
<dbReference type="EMBL" id="UINC01001702">
    <property type="protein sequence ID" value="SUZ86834.1"/>
    <property type="molecule type" value="Genomic_DNA"/>
</dbReference>
<organism evidence="9">
    <name type="scientific">marine metagenome</name>
    <dbReference type="NCBI Taxonomy" id="408172"/>
    <lineage>
        <taxon>unclassified sequences</taxon>
        <taxon>metagenomes</taxon>
        <taxon>ecological metagenomes</taxon>
    </lineage>
</organism>
<dbReference type="GO" id="GO:0008841">
    <property type="term" value="F:dihydrofolate synthase activity"/>
    <property type="evidence" value="ECO:0007669"/>
    <property type="project" value="TreeGrafter"/>
</dbReference>
<dbReference type="Pfam" id="PF08245">
    <property type="entry name" value="Mur_ligase_M"/>
    <property type="match status" value="1"/>
</dbReference>
<dbReference type="InterPro" id="IPR004101">
    <property type="entry name" value="Mur_ligase_C"/>
</dbReference>
<evidence type="ECO:0000256" key="4">
    <source>
        <dbReference type="ARBA" id="ARBA00022741"/>
    </source>
</evidence>
<evidence type="ECO:0000256" key="3">
    <source>
        <dbReference type="ARBA" id="ARBA00022723"/>
    </source>
</evidence>
<keyword evidence="5" id="KW-0067">ATP-binding</keyword>
<dbReference type="InterPro" id="IPR013221">
    <property type="entry name" value="Mur_ligase_cen"/>
</dbReference>
<dbReference type="InterPro" id="IPR001645">
    <property type="entry name" value="Folylpolyglutamate_synth"/>
</dbReference>
<sequence>MTGSAGQLPVEDFAGALRFLDRFVNLEAAAGRIHGLSLDAMRGLVEVMGDPQGDVPVVHVTGTNGKGSVASMVAALLTAAGLRVGAYSSPHVDTVRERLTIDGQLISEEAFADLLADVERYAAVAPERPSYFELLTAAAFLWFSNEAAQVGVVEVGLLGRYDATNVVDSAVAVVTNVGRDHTDGTGDWRRDVAAEKAGIIREGRPLVLGETSIELTRVFAAESPDPVLTRGVDFGVRGAERAVGGQLLELWTPSGSRDGVFLPLHGDHQSDNASIALMAAEAFLDAPLGEDVVAEGFAGVRIPGRLEVVSSEPLVVLDGAHNEDAARALVATVSTVFPVGRRILVVGALGPRRPEDFFDELIALAPDLVVTCTAPSPRAVQAGELAALAAERRMEVEPVPDAVDAVRLAVAAAEETDLVLVTGSFYVLSAARRALDADPVTDDLDDF</sequence>
<accession>A0A381R6J4</accession>
<reference evidence="9" key="1">
    <citation type="submission" date="2018-05" db="EMBL/GenBank/DDBJ databases">
        <authorList>
            <person name="Lanie J.A."/>
            <person name="Ng W.-L."/>
            <person name="Kazmierczak K.M."/>
            <person name="Andrzejewski T.M."/>
            <person name="Davidsen T.M."/>
            <person name="Wayne K.J."/>
            <person name="Tettelin H."/>
            <person name="Glass J.I."/>
            <person name="Rusch D."/>
            <person name="Podicherti R."/>
            <person name="Tsui H.-C.T."/>
            <person name="Winkler M.E."/>
        </authorList>
    </citation>
    <scope>NUCLEOTIDE SEQUENCE</scope>
</reference>
<dbReference type="AlphaFoldDB" id="A0A381R6J4"/>
<evidence type="ECO:0000256" key="2">
    <source>
        <dbReference type="ARBA" id="ARBA00022598"/>
    </source>
</evidence>
<dbReference type="InterPro" id="IPR036615">
    <property type="entry name" value="Mur_ligase_C_dom_sf"/>
</dbReference>
<dbReference type="GO" id="GO:0005737">
    <property type="term" value="C:cytoplasm"/>
    <property type="evidence" value="ECO:0007669"/>
    <property type="project" value="TreeGrafter"/>
</dbReference>
<dbReference type="PIRSF" id="PIRSF001563">
    <property type="entry name" value="Folylpolyglu_synth"/>
    <property type="match status" value="1"/>
</dbReference>
<dbReference type="SUPFAM" id="SSF53623">
    <property type="entry name" value="MurD-like peptide ligases, catalytic domain"/>
    <property type="match status" value="1"/>
</dbReference>
<evidence type="ECO:0000256" key="6">
    <source>
        <dbReference type="ARBA" id="ARBA00022842"/>
    </source>
</evidence>
<proteinExistence type="inferred from homology"/>
<evidence type="ECO:0000256" key="1">
    <source>
        <dbReference type="ARBA" id="ARBA00008276"/>
    </source>
</evidence>